<comment type="caution">
    <text evidence="1">The sequence shown here is derived from an EMBL/GenBank/DDBJ whole genome shotgun (WGS) entry which is preliminary data.</text>
</comment>
<accession>A0ACC2UNU5</accession>
<reference evidence="1" key="1">
    <citation type="submission" date="2022-04" db="EMBL/GenBank/DDBJ databases">
        <title>Genome of the entomopathogenic fungus Entomophthora muscae.</title>
        <authorList>
            <person name="Elya C."/>
            <person name="Lovett B.R."/>
            <person name="Lee E."/>
            <person name="Macias A.M."/>
            <person name="Hajek A.E."/>
            <person name="De Bivort B.L."/>
            <person name="Kasson M.T."/>
            <person name="De Fine Licht H.H."/>
            <person name="Stajich J.E."/>
        </authorList>
    </citation>
    <scope>NUCLEOTIDE SEQUENCE</scope>
    <source>
        <strain evidence="1">Berkeley</strain>
    </source>
</reference>
<keyword evidence="2" id="KW-1185">Reference proteome</keyword>
<proteinExistence type="predicted"/>
<organism evidence="1 2">
    <name type="scientific">Entomophthora muscae</name>
    <dbReference type="NCBI Taxonomy" id="34485"/>
    <lineage>
        <taxon>Eukaryota</taxon>
        <taxon>Fungi</taxon>
        <taxon>Fungi incertae sedis</taxon>
        <taxon>Zoopagomycota</taxon>
        <taxon>Entomophthoromycotina</taxon>
        <taxon>Entomophthoromycetes</taxon>
        <taxon>Entomophthorales</taxon>
        <taxon>Entomophthoraceae</taxon>
        <taxon>Entomophthora</taxon>
    </lineage>
</organism>
<dbReference type="Proteomes" id="UP001165960">
    <property type="component" value="Unassembled WGS sequence"/>
</dbReference>
<evidence type="ECO:0000313" key="2">
    <source>
        <dbReference type="Proteomes" id="UP001165960"/>
    </source>
</evidence>
<name>A0ACC2UNU5_9FUNG</name>
<sequence>MSFHTFLGAAGAVAAVGTHVVKSGEFHPWVYRLFGIAKPVYPVSGHVEPDFKDVENVFAEHFGAGREVGASVAVFANGNRVVELYGGYADYEKGVVYSRDTLQLVFSSSKVLESIALARLVGQGLLRYDDTVASIWPEFGVGEKGGVTVAQVMRHEAGLPYISGPKPSLDDLMTRETLASLLARQEHLYKGKRLRCYHAMTRGWILNEIIQRVDIFGRSLGQVYQQEFNSIPGVEFYLGLSEENKHRRAKWYNYPLVDVAISASLPQSLSGPRILSDVPIEAFKPNTPISKAVSNMFDSLDVGNKEFLAEFEIPSSNGFTSAISLATLGAHLANGGSLNGNTLIPNTCLHMAIDDPVKEYDACLYIDTIMTQAGFGIYVLDELALDTKFYGWAGMGGSAFVFNLEFNFSFAYTMNAAHSTLTLSGRARTLLISAFKAHIATIKKKINS</sequence>
<protein>
    <submittedName>
        <fullName evidence="1">Uncharacterized protein</fullName>
    </submittedName>
</protein>
<dbReference type="EMBL" id="QTSX02000089">
    <property type="protein sequence ID" value="KAJ9088795.1"/>
    <property type="molecule type" value="Genomic_DNA"/>
</dbReference>
<gene>
    <name evidence="1" type="ORF">DSO57_1019656</name>
</gene>
<evidence type="ECO:0000313" key="1">
    <source>
        <dbReference type="EMBL" id="KAJ9088795.1"/>
    </source>
</evidence>